<dbReference type="PROSITE" id="PS50887">
    <property type="entry name" value="GGDEF"/>
    <property type="match status" value="1"/>
</dbReference>
<reference evidence="2 3" key="1">
    <citation type="submission" date="2016-12" db="EMBL/GenBank/DDBJ databases">
        <authorList>
            <person name="Song W.-J."/>
            <person name="Kurnit D.M."/>
        </authorList>
    </citation>
    <scope>NUCLEOTIDE SEQUENCE [LARGE SCALE GENOMIC DNA]</scope>
    <source>
        <strain evidence="2 3">DSM 11393</strain>
    </source>
</reference>
<dbReference type="STRING" id="1121455.SAMN02745728_00041"/>
<dbReference type="SUPFAM" id="SSF55073">
    <property type="entry name" value="Nucleotide cyclase"/>
    <property type="match status" value="1"/>
</dbReference>
<feature type="domain" description="GGDEF" evidence="1">
    <location>
        <begin position="502"/>
        <end position="634"/>
    </location>
</feature>
<dbReference type="InterPro" id="IPR000160">
    <property type="entry name" value="GGDEF_dom"/>
</dbReference>
<dbReference type="EMBL" id="FRDI01000002">
    <property type="protein sequence ID" value="SHN48756.1"/>
    <property type="molecule type" value="Genomic_DNA"/>
</dbReference>
<keyword evidence="3" id="KW-1185">Reference proteome</keyword>
<evidence type="ECO:0000259" key="1">
    <source>
        <dbReference type="PROSITE" id="PS50887"/>
    </source>
</evidence>
<organism evidence="2 3">
    <name type="scientific">Desulfovibrio litoralis DSM 11393</name>
    <dbReference type="NCBI Taxonomy" id="1121455"/>
    <lineage>
        <taxon>Bacteria</taxon>
        <taxon>Pseudomonadati</taxon>
        <taxon>Thermodesulfobacteriota</taxon>
        <taxon>Desulfovibrionia</taxon>
        <taxon>Desulfovibrionales</taxon>
        <taxon>Desulfovibrionaceae</taxon>
        <taxon>Desulfovibrio</taxon>
    </lineage>
</organism>
<dbReference type="AlphaFoldDB" id="A0A1M7RRN1"/>
<sequence>MTIPNTQLLYTLELDAQGKIIDASENLNPIFSKLLKNQDEITPNQVKLLIEKMSVDTWSELLFKDKTILNIIFKKTKENGNTTVLSTPIYVDKNTAIETSIFAVELNTSEIEDIPLKNAKPSNNKHGYKLFIQTISKNNTNFEINQIKEQHIWQQIWNIALSEFSTQNIAQEILNIVGEFIKAKQILIIEQEENNHKMCYEWSNPQQTYCEENQTTKRDMVNNQTPYCFHKQKLDTPLLIEFITSHKKTYYLSDHKLLTKHNNKAFKNLDVECLWIFPYHTTPTAYSKQQKTLYIIFEHSIKQEKWTKKEQEFLTKTAHFIAVFISLKRKALQAQSYKKALKELLSLAESGICLINKKSGTILYSNTMFNLLIGDEIKPSSKINNYFDLNVLYNEYAKQKIERQNNQQNSINNTNPDLTFECFFPERVRWVFASCFELFSEKLNDKSNELLIIYLLDITSQKEEYAVRQRLATIDRSSGALYLQFGLNLLDEITKKTDTTETSLTLACISFDNYHFLDKSNNPEYDNEMLAFVVRTIKMRKVDYEIIRTNLNELIICMQNVSLENAQEFFAELPDMLKKDAGFSYSDYELKFSLGYAESNYKNRKNSLELLLEAKRNLYSLKNKKKNKANFLLI</sequence>
<name>A0A1M7RRN1_9BACT</name>
<protein>
    <submittedName>
        <fullName evidence="2">GGDEF domain-containing protein, diguanylate cyclase (C-di-GMP synthetase) or its enzymatically inactive variants</fullName>
    </submittedName>
</protein>
<evidence type="ECO:0000313" key="3">
    <source>
        <dbReference type="Proteomes" id="UP000186469"/>
    </source>
</evidence>
<dbReference type="InterPro" id="IPR043128">
    <property type="entry name" value="Rev_trsase/Diguanyl_cyclase"/>
</dbReference>
<dbReference type="Gene3D" id="3.30.70.270">
    <property type="match status" value="1"/>
</dbReference>
<proteinExistence type="predicted"/>
<dbReference type="InterPro" id="IPR029787">
    <property type="entry name" value="Nucleotide_cyclase"/>
</dbReference>
<dbReference type="Proteomes" id="UP000186469">
    <property type="component" value="Unassembled WGS sequence"/>
</dbReference>
<gene>
    <name evidence="2" type="ORF">SAMN02745728_00041</name>
</gene>
<accession>A0A1M7RRN1</accession>
<evidence type="ECO:0000313" key="2">
    <source>
        <dbReference type="EMBL" id="SHN48756.1"/>
    </source>
</evidence>
<dbReference type="RefSeq" id="WP_072695313.1">
    <property type="nucleotide sequence ID" value="NZ_FRDI01000002.1"/>
</dbReference>